<organism evidence="6 7">
    <name type="scientific">Euplotes crassus</name>
    <dbReference type="NCBI Taxonomy" id="5936"/>
    <lineage>
        <taxon>Eukaryota</taxon>
        <taxon>Sar</taxon>
        <taxon>Alveolata</taxon>
        <taxon>Ciliophora</taxon>
        <taxon>Intramacronucleata</taxon>
        <taxon>Spirotrichea</taxon>
        <taxon>Hypotrichia</taxon>
        <taxon>Euplotida</taxon>
        <taxon>Euplotidae</taxon>
        <taxon>Moneuplotes</taxon>
    </lineage>
</organism>
<evidence type="ECO:0000313" key="6">
    <source>
        <dbReference type="EMBL" id="CAI2386144.1"/>
    </source>
</evidence>
<dbReference type="PANTHER" id="PTHR12882:SF1">
    <property type="entry name" value="TRANSCRIPTION ELONGATION FACTOR SPT4"/>
    <property type="match status" value="1"/>
</dbReference>
<dbReference type="PIRSF" id="PIRSF025023">
    <property type="entry name" value="Spt4"/>
    <property type="match status" value="1"/>
</dbReference>
<dbReference type="Gene3D" id="3.30.40.210">
    <property type="match status" value="1"/>
</dbReference>
<dbReference type="GO" id="GO:0032044">
    <property type="term" value="C:DSIF complex"/>
    <property type="evidence" value="ECO:0007669"/>
    <property type="project" value="TreeGrafter"/>
</dbReference>
<evidence type="ECO:0000256" key="4">
    <source>
        <dbReference type="ARBA" id="ARBA00023242"/>
    </source>
</evidence>
<evidence type="ECO:0000259" key="5">
    <source>
        <dbReference type="SMART" id="SM01389"/>
    </source>
</evidence>
<comment type="similarity">
    <text evidence="2">Belongs to the SPT4 family.</text>
</comment>
<evidence type="ECO:0000256" key="1">
    <source>
        <dbReference type="ARBA" id="ARBA00004123"/>
    </source>
</evidence>
<evidence type="ECO:0000313" key="7">
    <source>
        <dbReference type="Proteomes" id="UP001295684"/>
    </source>
</evidence>
<keyword evidence="3" id="KW-0804">Transcription</keyword>
<dbReference type="InterPro" id="IPR009287">
    <property type="entry name" value="Spt4"/>
</dbReference>
<keyword evidence="7" id="KW-1185">Reference proteome</keyword>
<protein>
    <recommendedName>
        <fullName evidence="5">Spt4/RpoE2 zinc finger domain-containing protein</fullName>
    </recommendedName>
</protein>
<dbReference type="GO" id="GO:0008270">
    <property type="term" value="F:zinc ion binding"/>
    <property type="evidence" value="ECO:0007669"/>
    <property type="project" value="InterPro"/>
</dbReference>
<feature type="domain" description="Spt4/RpoE2 zinc finger" evidence="5">
    <location>
        <begin position="16"/>
        <end position="87"/>
    </location>
</feature>
<gene>
    <name evidence="6" type="ORF">ECRASSUSDP1_LOCUS27747</name>
</gene>
<accession>A0AAD1Y7Y7</accession>
<dbReference type="SMART" id="SM01389">
    <property type="entry name" value="Spt4"/>
    <property type="match status" value="1"/>
</dbReference>
<dbReference type="GO" id="GO:0140673">
    <property type="term" value="P:transcription elongation-coupled chromatin remodeling"/>
    <property type="evidence" value="ECO:0007669"/>
    <property type="project" value="InterPro"/>
</dbReference>
<sequence>MEAVNLKTPPSSMRKLRACLICSLIKTEEQFYQEGCDNCATAFDGVDGGTTPNFSGMISMMDPDSSWVARYKRLQKLVPGCYAVDVQKD</sequence>
<dbReference type="Pfam" id="PF06093">
    <property type="entry name" value="Spt4"/>
    <property type="match status" value="1"/>
</dbReference>
<dbReference type="InterPro" id="IPR022800">
    <property type="entry name" value="Spt4/RpoE2_Znf"/>
</dbReference>
<dbReference type="InterPro" id="IPR038510">
    <property type="entry name" value="Spt4_sf"/>
</dbReference>
<keyword evidence="4" id="KW-0539">Nucleus</keyword>
<dbReference type="InterPro" id="IPR029040">
    <property type="entry name" value="RPABC4/Spt4"/>
</dbReference>
<dbReference type="GO" id="GO:0000993">
    <property type="term" value="F:RNA polymerase II complex binding"/>
    <property type="evidence" value="ECO:0007669"/>
    <property type="project" value="TreeGrafter"/>
</dbReference>
<name>A0AAD1Y7Y7_EUPCR</name>
<evidence type="ECO:0000256" key="3">
    <source>
        <dbReference type="ARBA" id="ARBA00023163"/>
    </source>
</evidence>
<reference evidence="6" key="1">
    <citation type="submission" date="2023-07" db="EMBL/GenBank/DDBJ databases">
        <authorList>
            <consortium name="AG Swart"/>
            <person name="Singh M."/>
            <person name="Singh A."/>
            <person name="Seah K."/>
            <person name="Emmerich C."/>
        </authorList>
    </citation>
    <scope>NUCLEOTIDE SEQUENCE</scope>
    <source>
        <strain evidence="6">DP1</strain>
    </source>
</reference>
<comment type="subcellular location">
    <subcellularLocation>
        <location evidence="1">Nucleus</location>
    </subcellularLocation>
</comment>
<dbReference type="SUPFAM" id="SSF63393">
    <property type="entry name" value="RNA polymerase subunits"/>
    <property type="match status" value="1"/>
</dbReference>
<evidence type="ECO:0000256" key="2">
    <source>
        <dbReference type="ARBA" id="ARBA00010464"/>
    </source>
</evidence>
<dbReference type="PANTHER" id="PTHR12882">
    <property type="entry name" value="SUPPRESSOR OF TY 4"/>
    <property type="match status" value="1"/>
</dbReference>
<comment type="caution">
    <text evidence="6">The sequence shown here is derived from an EMBL/GenBank/DDBJ whole genome shotgun (WGS) entry which is preliminary data.</text>
</comment>
<dbReference type="EMBL" id="CAMPGE010028631">
    <property type="protein sequence ID" value="CAI2386144.1"/>
    <property type="molecule type" value="Genomic_DNA"/>
</dbReference>
<dbReference type="AlphaFoldDB" id="A0AAD1Y7Y7"/>
<dbReference type="GO" id="GO:0006355">
    <property type="term" value="P:regulation of DNA-templated transcription"/>
    <property type="evidence" value="ECO:0007669"/>
    <property type="project" value="InterPro"/>
</dbReference>
<proteinExistence type="inferred from homology"/>
<dbReference type="Proteomes" id="UP001295684">
    <property type="component" value="Unassembled WGS sequence"/>
</dbReference>
<dbReference type="CDD" id="cd07973">
    <property type="entry name" value="Spt4"/>
    <property type="match status" value="1"/>
</dbReference>